<dbReference type="Pfam" id="PF07238">
    <property type="entry name" value="PilZ"/>
    <property type="match status" value="1"/>
</dbReference>
<dbReference type="AlphaFoldDB" id="A0A097EDT0"/>
<evidence type="ECO:0000313" key="2">
    <source>
        <dbReference type="EMBL" id="AIT05722.1"/>
    </source>
</evidence>
<accession>A0A097EDT0</accession>
<dbReference type="Gene3D" id="2.40.10.220">
    <property type="entry name" value="predicted glycosyltransferase like domains"/>
    <property type="match status" value="1"/>
</dbReference>
<dbReference type="GO" id="GO:0035438">
    <property type="term" value="F:cyclic-di-GMP binding"/>
    <property type="evidence" value="ECO:0007669"/>
    <property type="project" value="InterPro"/>
</dbReference>
<evidence type="ECO:0000259" key="1">
    <source>
        <dbReference type="Pfam" id="PF07238"/>
    </source>
</evidence>
<dbReference type="STRING" id="1549858.MC45_04115"/>
<dbReference type="eggNOG" id="ENOG5031BE8">
    <property type="taxonomic scope" value="Bacteria"/>
</dbReference>
<dbReference type="KEGG" id="stax:MC45_04115"/>
<sequence length="106" mass="11795">MFAAEFEPALTYGRRRASRTPVSFDGDIGKANRALCKVVDISIHGARLQTYCPLTRHSMIWLTLPGEAPIAAEVRWAEDFAAGCRFKQALDLDVFEKLVALNRAGR</sequence>
<dbReference type="HOGENOM" id="CLU_168246_0_0_5"/>
<feature type="domain" description="PilZ" evidence="1">
    <location>
        <begin position="14"/>
        <end position="101"/>
    </location>
</feature>
<dbReference type="EMBL" id="CP009571">
    <property type="protein sequence ID" value="AIT05722.1"/>
    <property type="molecule type" value="Genomic_DNA"/>
</dbReference>
<keyword evidence="3" id="KW-1185">Reference proteome</keyword>
<dbReference type="Proteomes" id="UP000033200">
    <property type="component" value="Chromosome"/>
</dbReference>
<protein>
    <submittedName>
        <fullName evidence="2">Pilus assembly protein PilZ</fullName>
    </submittedName>
</protein>
<dbReference type="RefSeq" id="WP_038659864.1">
    <property type="nucleotide sequence ID" value="NZ_CP009571.1"/>
</dbReference>
<evidence type="ECO:0000313" key="3">
    <source>
        <dbReference type="Proteomes" id="UP000033200"/>
    </source>
</evidence>
<dbReference type="SUPFAM" id="SSF141371">
    <property type="entry name" value="PilZ domain-like"/>
    <property type="match status" value="1"/>
</dbReference>
<dbReference type="InterPro" id="IPR009875">
    <property type="entry name" value="PilZ_domain"/>
</dbReference>
<proteinExistence type="predicted"/>
<name>A0A097EDT0_9SPHN</name>
<gene>
    <name evidence="2" type="ORF">MC45_04115</name>
</gene>
<organism evidence="2 3">
    <name type="scientific">Sphingomonas taxi</name>
    <dbReference type="NCBI Taxonomy" id="1549858"/>
    <lineage>
        <taxon>Bacteria</taxon>
        <taxon>Pseudomonadati</taxon>
        <taxon>Pseudomonadota</taxon>
        <taxon>Alphaproteobacteria</taxon>
        <taxon>Sphingomonadales</taxon>
        <taxon>Sphingomonadaceae</taxon>
        <taxon>Sphingomonas</taxon>
    </lineage>
</organism>
<reference evidence="2 3" key="1">
    <citation type="submission" date="2014-09" db="EMBL/GenBank/DDBJ databases">
        <title>Using Illumina technology Improving SMRT sequencing Genome Assembly by RASTools.</title>
        <authorList>
            <person name="Zhou Y."/>
            <person name="Ma T."/>
            <person name="Liu T."/>
        </authorList>
    </citation>
    <scope>NUCLEOTIDE SEQUENCE [LARGE SCALE GENOMIC DNA]</scope>
    <source>
        <strain evidence="2 3">ATCC 55669</strain>
    </source>
</reference>